<sequence>MSHSWKANRGPDRHRGEVYEPEDGHFELHADDVWDDDAMGRFARERWSAAPRKRRSKWLGTRLEDLRAELDDEDLEAFDIGLGA</sequence>
<evidence type="ECO:0000313" key="1">
    <source>
        <dbReference type="EMBL" id="QDV06158.1"/>
    </source>
</evidence>
<protein>
    <submittedName>
        <fullName evidence="1">Uncharacterized protein</fullName>
    </submittedName>
</protein>
<evidence type="ECO:0000313" key="2">
    <source>
        <dbReference type="Proteomes" id="UP000320390"/>
    </source>
</evidence>
<reference evidence="1 2" key="1">
    <citation type="submission" date="2019-02" db="EMBL/GenBank/DDBJ databases">
        <title>Deep-cultivation of Planctomycetes and their phenomic and genomic characterization uncovers novel biology.</title>
        <authorList>
            <person name="Wiegand S."/>
            <person name="Jogler M."/>
            <person name="Boedeker C."/>
            <person name="Pinto D."/>
            <person name="Vollmers J."/>
            <person name="Rivas-Marin E."/>
            <person name="Kohn T."/>
            <person name="Peeters S.H."/>
            <person name="Heuer A."/>
            <person name="Rast P."/>
            <person name="Oberbeckmann S."/>
            <person name="Bunk B."/>
            <person name="Jeske O."/>
            <person name="Meyerdierks A."/>
            <person name="Storesund J.E."/>
            <person name="Kallscheuer N."/>
            <person name="Luecker S."/>
            <person name="Lage O.M."/>
            <person name="Pohl T."/>
            <person name="Merkel B.J."/>
            <person name="Hornburger P."/>
            <person name="Mueller R.-W."/>
            <person name="Bruemmer F."/>
            <person name="Labrenz M."/>
            <person name="Spormann A.M."/>
            <person name="Op den Camp H."/>
            <person name="Overmann J."/>
            <person name="Amann R."/>
            <person name="Jetten M.S.M."/>
            <person name="Mascher T."/>
            <person name="Medema M.H."/>
            <person name="Devos D.P."/>
            <person name="Kaster A.-K."/>
            <person name="Ovreas L."/>
            <person name="Rohde M."/>
            <person name="Galperin M.Y."/>
            <person name="Jogler C."/>
        </authorList>
    </citation>
    <scope>NUCLEOTIDE SEQUENCE [LARGE SCALE GENOMIC DNA]</scope>
    <source>
        <strain evidence="1 2">Poly30</strain>
    </source>
</reference>
<name>A0A518EQ10_9BACT</name>
<dbReference type="AlphaFoldDB" id="A0A518EQ10"/>
<organism evidence="1 2">
    <name type="scientific">Saltatorellus ferox</name>
    <dbReference type="NCBI Taxonomy" id="2528018"/>
    <lineage>
        <taxon>Bacteria</taxon>
        <taxon>Pseudomonadati</taxon>
        <taxon>Planctomycetota</taxon>
        <taxon>Planctomycetia</taxon>
        <taxon>Planctomycetia incertae sedis</taxon>
        <taxon>Saltatorellus</taxon>
    </lineage>
</organism>
<gene>
    <name evidence="1" type="ORF">Poly30_16630</name>
</gene>
<dbReference type="EMBL" id="CP036434">
    <property type="protein sequence ID" value="QDV06158.1"/>
    <property type="molecule type" value="Genomic_DNA"/>
</dbReference>
<dbReference type="Proteomes" id="UP000320390">
    <property type="component" value="Chromosome"/>
</dbReference>
<proteinExistence type="predicted"/>
<accession>A0A518EQ10</accession>
<keyword evidence="2" id="KW-1185">Reference proteome</keyword>